<dbReference type="Proteomes" id="UP000240883">
    <property type="component" value="Unassembled WGS sequence"/>
</dbReference>
<dbReference type="EMBL" id="KZ678150">
    <property type="protein sequence ID" value="PSN60164.1"/>
    <property type="molecule type" value="Genomic_DNA"/>
</dbReference>
<name>A0A2T2N430_CORCC</name>
<gene>
    <name evidence="3" type="ORF">BS50DRAFT_626142</name>
</gene>
<dbReference type="GO" id="GO:0001228">
    <property type="term" value="F:DNA-binding transcription activator activity, RNA polymerase II-specific"/>
    <property type="evidence" value="ECO:0007669"/>
    <property type="project" value="TreeGrafter"/>
</dbReference>
<dbReference type="PANTHER" id="PTHR47784">
    <property type="entry name" value="STEROL UPTAKE CONTROL PROTEIN 2"/>
    <property type="match status" value="1"/>
</dbReference>
<dbReference type="CDD" id="cd00067">
    <property type="entry name" value="GAL4"/>
    <property type="match status" value="1"/>
</dbReference>
<feature type="domain" description="Zn(2)-C6 fungal-type" evidence="2">
    <location>
        <begin position="36"/>
        <end position="66"/>
    </location>
</feature>
<dbReference type="GO" id="GO:0008270">
    <property type="term" value="F:zinc ion binding"/>
    <property type="evidence" value="ECO:0007669"/>
    <property type="project" value="InterPro"/>
</dbReference>
<organism evidence="3 4">
    <name type="scientific">Corynespora cassiicola Philippines</name>
    <dbReference type="NCBI Taxonomy" id="1448308"/>
    <lineage>
        <taxon>Eukaryota</taxon>
        <taxon>Fungi</taxon>
        <taxon>Dikarya</taxon>
        <taxon>Ascomycota</taxon>
        <taxon>Pezizomycotina</taxon>
        <taxon>Dothideomycetes</taxon>
        <taxon>Pleosporomycetidae</taxon>
        <taxon>Pleosporales</taxon>
        <taxon>Corynesporascaceae</taxon>
        <taxon>Corynespora</taxon>
    </lineage>
</organism>
<proteinExistence type="predicted"/>
<keyword evidence="1" id="KW-0539">Nucleus</keyword>
<reference evidence="3 4" key="1">
    <citation type="journal article" date="2018" name="Front. Microbiol.">
        <title>Genome-Wide Analysis of Corynespora cassiicola Leaf Fall Disease Putative Effectors.</title>
        <authorList>
            <person name="Lopez D."/>
            <person name="Ribeiro S."/>
            <person name="Label P."/>
            <person name="Fumanal B."/>
            <person name="Venisse J.S."/>
            <person name="Kohler A."/>
            <person name="de Oliveira R.R."/>
            <person name="Labutti K."/>
            <person name="Lipzen A."/>
            <person name="Lail K."/>
            <person name="Bauer D."/>
            <person name="Ohm R.A."/>
            <person name="Barry K.W."/>
            <person name="Spatafora J."/>
            <person name="Grigoriev I.V."/>
            <person name="Martin F.M."/>
            <person name="Pujade-Renaud V."/>
        </authorList>
    </citation>
    <scope>NUCLEOTIDE SEQUENCE [LARGE SCALE GENOMIC DNA]</scope>
    <source>
        <strain evidence="3 4">Philippines</strain>
    </source>
</reference>
<dbReference type="InterPro" id="IPR001138">
    <property type="entry name" value="Zn2Cys6_DnaBD"/>
</dbReference>
<dbReference type="Gene3D" id="4.10.240.10">
    <property type="entry name" value="Zn(2)-C6 fungal-type DNA-binding domain"/>
    <property type="match status" value="1"/>
</dbReference>
<evidence type="ECO:0000313" key="4">
    <source>
        <dbReference type="Proteomes" id="UP000240883"/>
    </source>
</evidence>
<dbReference type="PROSITE" id="PS50048">
    <property type="entry name" value="ZN2_CY6_FUNGAL_2"/>
    <property type="match status" value="1"/>
</dbReference>
<dbReference type="SUPFAM" id="SSF57701">
    <property type="entry name" value="Zn2/Cys6 DNA-binding domain"/>
    <property type="match status" value="1"/>
</dbReference>
<protein>
    <recommendedName>
        <fullName evidence="2">Zn(2)-C6 fungal-type domain-containing protein</fullName>
    </recommendedName>
</protein>
<dbReference type="InterPro" id="IPR053157">
    <property type="entry name" value="Sterol_Uptake_Regulator"/>
</dbReference>
<dbReference type="Pfam" id="PF00172">
    <property type="entry name" value="Zn_clus"/>
    <property type="match status" value="1"/>
</dbReference>
<keyword evidence="4" id="KW-1185">Reference proteome</keyword>
<dbReference type="AlphaFoldDB" id="A0A2T2N430"/>
<sequence length="411" mass="47111">MPSKAQASFQVLSFDTGDVDVREYKKRRMHKKVKSGCLMCREKRVKCDEGKPTCARCERNDRECIYEDPEKSNIQPLSAVTLMPFSLPESKDGTPTTHLMIHLDRHWGDILPLGRHDAIMAMFQSSEMLRSTMLAVAACHMRHVVTENLQHRIAEHFQQGVAIEHYRKALATPIPVLGQDGVNKLIISASFLNMVNFSLPGVEASDPMTSWVFSDKDDRLGWFSLQAGLRPLMRQLMGYQERTFSFIGTLFWGNKHHQAVREMIHRPVAIPPLWQATLGVDGPVMSCDHPAGADDEAVLQPALTMLSRLHEPDHAKADASIYLQFLGKTSAQFTGLLKKQDERAYWILGYWLGLMWNSTASWWCHARARRDYEAIRIWLKRRNLDQRPGEEGIRWGAMMCEYESVITQWTW</sequence>
<dbReference type="PROSITE" id="PS00463">
    <property type="entry name" value="ZN2_CY6_FUNGAL_1"/>
    <property type="match status" value="1"/>
</dbReference>
<evidence type="ECO:0000259" key="2">
    <source>
        <dbReference type="PROSITE" id="PS50048"/>
    </source>
</evidence>
<dbReference type="InterPro" id="IPR036864">
    <property type="entry name" value="Zn2-C6_fun-type_DNA-bd_sf"/>
</dbReference>
<dbReference type="PANTHER" id="PTHR47784:SF9">
    <property type="entry name" value="ZN(II)2CYS6 TRANSCRIPTION FACTOR (EUROFUNG)"/>
    <property type="match status" value="1"/>
</dbReference>
<dbReference type="SMART" id="SM00066">
    <property type="entry name" value="GAL4"/>
    <property type="match status" value="1"/>
</dbReference>
<dbReference type="STRING" id="1448308.A0A2T2N430"/>
<evidence type="ECO:0000256" key="1">
    <source>
        <dbReference type="ARBA" id="ARBA00023242"/>
    </source>
</evidence>
<accession>A0A2T2N430</accession>
<evidence type="ECO:0000313" key="3">
    <source>
        <dbReference type="EMBL" id="PSN60164.1"/>
    </source>
</evidence>
<dbReference type="OrthoDB" id="416217at2759"/>